<dbReference type="EMBL" id="MNCJ02000330">
    <property type="protein sequence ID" value="KAF5765453.1"/>
    <property type="molecule type" value="Genomic_DNA"/>
</dbReference>
<gene>
    <name evidence="2" type="ORF">HannXRQ_Chr15g0484021</name>
    <name evidence="1" type="ORF">HanXRQr2_Chr15g0703941</name>
</gene>
<evidence type="ECO:0000313" key="2">
    <source>
        <dbReference type="EMBL" id="OTF95519.1"/>
    </source>
</evidence>
<reference evidence="1 3" key="1">
    <citation type="journal article" date="2017" name="Nature">
        <title>The sunflower genome provides insights into oil metabolism, flowering and Asterid evolution.</title>
        <authorList>
            <person name="Badouin H."/>
            <person name="Gouzy J."/>
            <person name="Grassa C.J."/>
            <person name="Murat F."/>
            <person name="Staton S.E."/>
            <person name="Cottret L."/>
            <person name="Lelandais-Briere C."/>
            <person name="Owens G.L."/>
            <person name="Carrere S."/>
            <person name="Mayjonade B."/>
            <person name="Legrand L."/>
            <person name="Gill N."/>
            <person name="Kane N.C."/>
            <person name="Bowers J.E."/>
            <person name="Hubner S."/>
            <person name="Bellec A."/>
            <person name="Berard A."/>
            <person name="Berges H."/>
            <person name="Blanchet N."/>
            <person name="Boniface M.C."/>
            <person name="Brunel D."/>
            <person name="Catrice O."/>
            <person name="Chaidir N."/>
            <person name="Claudel C."/>
            <person name="Donnadieu C."/>
            <person name="Faraut T."/>
            <person name="Fievet G."/>
            <person name="Helmstetter N."/>
            <person name="King M."/>
            <person name="Knapp S.J."/>
            <person name="Lai Z."/>
            <person name="Le Paslier M.C."/>
            <person name="Lippi Y."/>
            <person name="Lorenzon L."/>
            <person name="Mandel J.R."/>
            <person name="Marage G."/>
            <person name="Marchand G."/>
            <person name="Marquand E."/>
            <person name="Bret-Mestries E."/>
            <person name="Morien E."/>
            <person name="Nambeesan S."/>
            <person name="Nguyen T."/>
            <person name="Pegot-Espagnet P."/>
            <person name="Pouilly N."/>
            <person name="Raftis F."/>
            <person name="Sallet E."/>
            <person name="Schiex T."/>
            <person name="Thomas J."/>
            <person name="Vandecasteele C."/>
            <person name="Vares D."/>
            <person name="Vear F."/>
            <person name="Vautrin S."/>
            <person name="Crespi M."/>
            <person name="Mangin B."/>
            <person name="Burke J.M."/>
            <person name="Salse J."/>
            <person name="Munos S."/>
            <person name="Vincourt P."/>
            <person name="Rieseberg L.H."/>
            <person name="Langlade N.B."/>
        </authorList>
    </citation>
    <scope>NUCLEOTIDE SEQUENCE [LARGE SCALE GENOMIC DNA]</scope>
    <source>
        <strain evidence="3">cv. SF193</strain>
        <tissue evidence="1">Leaves</tissue>
    </source>
</reference>
<dbReference type="OMA" id="MSAFEEG"/>
<sequence>MSAFEEGRVMSILDVKMVKEGGRDVLIKVVDLAIRCLNLCGKNRPTMREVVLKLEAIRMSHLSSGVNLDFEKVKYNDEKEEELLMLSYGESTSSSIM</sequence>
<reference evidence="2" key="2">
    <citation type="submission" date="2017-02" db="EMBL/GenBank/DDBJ databases">
        <title>Sunflower complete genome.</title>
        <authorList>
            <person name="Langlade N."/>
            <person name="Munos S."/>
        </authorList>
    </citation>
    <scope>NUCLEOTIDE SEQUENCE [LARGE SCALE GENOMIC DNA]</scope>
    <source>
        <tissue evidence="2">Leaves</tissue>
    </source>
</reference>
<dbReference type="EMBL" id="CM007904">
    <property type="protein sequence ID" value="OTF95519.1"/>
    <property type="molecule type" value="Genomic_DNA"/>
</dbReference>
<protein>
    <submittedName>
        <fullName evidence="2">Uncharacterized protein</fullName>
    </submittedName>
</protein>
<evidence type="ECO:0000313" key="1">
    <source>
        <dbReference type="EMBL" id="KAF5765453.1"/>
    </source>
</evidence>
<dbReference type="AlphaFoldDB" id="A0A251S9J0"/>
<proteinExistence type="predicted"/>
<dbReference type="InParanoid" id="A0A251S9J0"/>
<reference evidence="1" key="3">
    <citation type="submission" date="2020-06" db="EMBL/GenBank/DDBJ databases">
        <title>Helianthus annuus Genome sequencing and assembly Release 2.</title>
        <authorList>
            <person name="Gouzy J."/>
            <person name="Langlade N."/>
            <person name="Munos S."/>
        </authorList>
    </citation>
    <scope>NUCLEOTIDE SEQUENCE</scope>
    <source>
        <tissue evidence="1">Leaves</tissue>
    </source>
</reference>
<name>A0A251S9J0_HELAN</name>
<organism evidence="2 3">
    <name type="scientific">Helianthus annuus</name>
    <name type="common">Common sunflower</name>
    <dbReference type="NCBI Taxonomy" id="4232"/>
    <lineage>
        <taxon>Eukaryota</taxon>
        <taxon>Viridiplantae</taxon>
        <taxon>Streptophyta</taxon>
        <taxon>Embryophyta</taxon>
        <taxon>Tracheophyta</taxon>
        <taxon>Spermatophyta</taxon>
        <taxon>Magnoliopsida</taxon>
        <taxon>eudicotyledons</taxon>
        <taxon>Gunneridae</taxon>
        <taxon>Pentapetalae</taxon>
        <taxon>asterids</taxon>
        <taxon>campanulids</taxon>
        <taxon>Asterales</taxon>
        <taxon>Asteraceae</taxon>
        <taxon>Asteroideae</taxon>
        <taxon>Heliantheae alliance</taxon>
        <taxon>Heliantheae</taxon>
        <taxon>Helianthus</taxon>
    </lineage>
</organism>
<evidence type="ECO:0000313" key="3">
    <source>
        <dbReference type="Proteomes" id="UP000215914"/>
    </source>
</evidence>
<accession>A0A251S9J0</accession>
<dbReference type="Proteomes" id="UP000215914">
    <property type="component" value="Chromosome 15"/>
</dbReference>
<dbReference type="Gene3D" id="1.10.510.10">
    <property type="entry name" value="Transferase(Phosphotransferase) domain 1"/>
    <property type="match status" value="1"/>
</dbReference>
<keyword evidence="3" id="KW-1185">Reference proteome</keyword>
<dbReference type="Gramene" id="mRNA:HanXRQr2_Chr15g0703941">
    <property type="protein sequence ID" value="CDS:HanXRQr2_Chr15g0703941.1"/>
    <property type="gene ID" value="HanXRQr2_Chr15g0703941"/>
</dbReference>